<sequence length="70" mass="7651">MKKNASSCSADEAVEDSGQVLMLDERDTINAKDNCHPLGAGNPNQEEALVWCDHTLLRNIPQERSNILGS</sequence>
<protein>
    <submittedName>
        <fullName evidence="1">Uncharacterized protein</fullName>
    </submittedName>
</protein>
<reference evidence="1 2" key="1">
    <citation type="submission" date="2018-04" db="EMBL/GenBank/DDBJ databases">
        <authorList>
            <person name="Vogel A."/>
        </authorList>
    </citation>
    <scope>NUCLEOTIDE SEQUENCE [LARGE SCALE GENOMIC DNA]</scope>
</reference>
<gene>
    <name evidence="1" type="ORF">CCAM_LOCUS8228</name>
</gene>
<proteinExistence type="predicted"/>
<accession>A0A484KWH4</accession>
<dbReference type="Proteomes" id="UP000595140">
    <property type="component" value="Unassembled WGS sequence"/>
</dbReference>
<organism evidence="1 2">
    <name type="scientific">Cuscuta campestris</name>
    <dbReference type="NCBI Taxonomy" id="132261"/>
    <lineage>
        <taxon>Eukaryota</taxon>
        <taxon>Viridiplantae</taxon>
        <taxon>Streptophyta</taxon>
        <taxon>Embryophyta</taxon>
        <taxon>Tracheophyta</taxon>
        <taxon>Spermatophyta</taxon>
        <taxon>Magnoliopsida</taxon>
        <taxon>eudicotyledons</taxon>
        <taxon>Gunneridae</taxon>
        <taxon>Pentapetalae</taxon>
        <taxon>asterids</taxon>
        <taxon>lamiids</taxon>
        <taxon>Solanales</taxon>
        <taxon>Convolvulaceae</taxon>
        <taxon>Cuscuteae</taxon>
        <taxon>Cuscuta</taxon>
        <taxon>Cuscuta subgen. Grammica</taxon>
        <taxon>Cuscuta sect. Cleistogrammica</taxon>
    </lineage>
</organism>
<dbReference type="AlphaFoldDB" id="A0A484KWH4"/>
<keyword evidence="2" id="KW-1185">Reference proteome</keyword>
<name>A0A484KWH4_9ASTE</name>
<evidence type="ECO:0000313" key="2">
    <source>
        <dbReference type="Proteomes" id="UP000595140"/>
    </source>
</evidence>
<dbReference type="EMBL" id="OOIL02000558">
    <property type="protein sequence ID" value="VFQ66452.1"/>
    <property type="molecule type" value="Genomic_DNA"/>
</dbReference>
<evidence type="ECO:0000313" key="1">
    <source>
        <dbReference type="EMBL" id="VFQ66452.1"/>
    </source>
</evidence>